<organism evidence="1 2">
    <name type="scientific">Rhizopus delemar (strain RA 99-880 / ATCC MYA-4621 / FGSC 9543 / NRRL 43880)</name>
    <name type="common">Mucormycosis agent</name>
    <name type="synonym">Rhizopus arrhizus var. delemar</name>
    <dbReference type="NCBI Taxonomy" id="246409"/>
    <lineage>
        <taxon>Eukaryota</taxon>
        <taxon>Fungi</taxon>
        <taxon>Fungi incertae sedis</taxon>
        <taxon>Mucoromycota</taxon>
        <taxon>Mucoromycotina</taxon>
        <taxon>Mucoromycetes</taxon>
        <taxon>Mucorales</taxon>
        <taxon>Mucorineae</taxon>
        <taxon>Rhizopodaceae</taxon>
        <taxon>Rhizopus</taxon>
    </lineage>
</organism>
<protein>
    <submittedName>
        <fullName evidence="1">Uncharacterized protein</fullName>
    </submittedName>
</protein>
<name>I1CPB3_RHIO9</name>
<evidence type="ECO:0000313" key="1">
    <source>
        <dbReference type="EMBL" id="EIE90293.1"/>
    </source>
</evidence>
<dbReference type="VEuPathDB" id="FungiDB:RO3G_15004"/>
<evidence type="ECO:0000313" key="2">
    <source>
        <dbReference type="Proteomes" id="UP000009138"/>
    </source>
</evidence>
<proteinExistence type="predicted"/>
<accession>I1CPB3</accession>
<dbReference type="EMBL" id="CH476746">
    <property type="protein sequence ID" value="EIE90293.1"/>
    <property type="molecule type" value="Genomic_DNA"/>
</dbReference>
<reference evidence="1 2" key="1">
    <citation type="journal article" date="2009" name="PLoS Genet.">
        <title>Genomic analysis of the basal lineage fungus Rhizopus oryzae reveals a whole-genome duplication.</title>
        <authorList>
            <person name="Ma L.-J."/>
            <person name="Ibrahim A.S."/>
            <person name="Skory C."/>
            <person name="Grabherr M.G."/>
            <person name="Burger G."/>
            <person name="Butler M."/>
            <person name="Elias M."/>
            <person name="Idnurm A."/>
            <person name="Lang B.F."/>
            <person name="Sone T."/>
            <person name="Abe A."/>
            <person name="Calvo S.E."/>
            <person name="Corrochano L.M."/>
            <person name="Engels R."/>
            <person name="Fu J."/>
            <person name="Hansberg W."/>
            <person name="Kim J.-M."/>
            <person name="Kodira C.D."/>
            <person name="Koehrsen M.J."/>
            <person name="Liu B."/>
            <person name="Miranda-Saavedra D."/>
            <person name="O'Leary S."/>
            <person name="Ortiz-Castellanos L."/>
            <person name="Poulter R."/>
            <person name="Rodriguez-Romero J."/>
            <person name="Ruiz-Herrera J."/>
            <person name="Shen Y.-Q."/>
            <person name="Zeng Q."/>
            <person name="Galagan J."/>
            <person name="Birren B.W."/>
            <person name="Cuomo C.A."/>
            <person name="Wickes B.L."/>
        </authorList>
    </citation>
    <scope>NUCLEOTIDE SEQUENCE [LARGE SCALE GENOMIC DNA]</scope>
    <source>
        <strain evidence="2">RA 99-880 / ATCC MYA-4621 / FGSC 9543 / NRRL 43880</strain>
    </source>
</reference>
<dbReference type="RefSeq" id="XP_067525689.1">
    <property type="nucleotide sequence ID" value="XM_067669588.1"/>
</dbReference>
<dbReference type="GeneID" id="93621969"/>
<gene>
    <name evidence="1" type="ORF">RO3G_15004</name>
</gene>
<dbReference type="AlphaFoldDB" id="I1CPB3"/>
<keyword evidence="2" id="KW-1185">Reference proteome</keyword>
<sequence>MSNHSVANLVSHLPVQNSNGTALEDVTMNYDGDCCRTESDHNGH</sequence>
<dbReference type="InParanoid" id="I1CPB3"/>
<dbReference type="Proteomes" id="UP000009138">
    <property type="component" value="Unassembled WGS sequence"/>
</dbReference>